<dbReference type="AlphaFoldDB" id="A0A0V1G2J9"/>
<sequence length="126" mass="14444">MPLPHSHNGRKRKLVISKKACSFNFQFNPLDANIMFSKGPKMNLFCQTEAAQLYASRDSDLQLIVVLRRAIVHRRHSSGYSALKLTHILNNSLQLNYSAIILTKLHVKARTTFRQYALDNDDLSFL</sequence>
<protein>
    <submittedName>
        <fullName evidence="1">Uncharacterized protein</fullName>
    </submittedName>
</protein>
<evidence type="ECO:0000313" key="1">
    <source>
        <dbReference type="EMBL" id="KRY92500.1"/>
    </source>
</evidence>
<dbReference type="Proteomes" id="UP000054995">
    <property type="component" value="Unassembled WGS sequence"/>
</dbReference>
<dbReference type="EMBL" id="JYDT01000006">
    <property type="protein sequence ID" value="KRY92500.1"/>
    <property type="molecule type" value="Genomic_DNA"/>
</dbReference>
<name>A0A0V1G2J9_TRIPS</name>
<proteinExistence type="predicted"/>
<keyword evidence="2" id="KW-1185">Reference proteome</keyword>
<organism evidence="1 2">
    <name type="scientific">Trichinella pseudospiralis</name>
    <name type="common">Parasitic roundworm</name>
    <dbReference type="NCBI Taxonomy" id="6337"/>
    <lineage>
        <taxon>Eukaryota</taxon>
        <taxon>Metazoa</taxon>
        <taxon>Ecdysozoa</taxon>
        <taxon>Nematoda</taxon>
        <taxon>Enoplea</taxon>
        <taxon>Dorylaimia</taxon>
        <taxon>Trichinellida</taxon>
        <taxon>Trichinellidae</taxon>
        <taxon>Trichinella</taxon>
    </lineage>
</organism>
<comment type="caution">
    <text evidence="1">The sequence shown here is derived from an EMBL/GenBank/DDBJ whole genome shotgun (WGS) entry which is preliminary data.</text>
</comment>
<gene>
    <name evidence="1" type="ORF">T4D_6705</name>
</gene>
<accession>A0A0V1G2J9</accession>
<evidence type="ECO:0000313" key="2">
    <source>
        <dbReference type="Proteomes" id="UP000054995"/>
    </source>
</evidence>
<reference evidence="1 2" key="1">
    <citation type="submission" date="2015-01" db="EMBL/GenBank/DDBJ databases">
        <title>Evolution of Trichinella species and genotypes.</title>
        <authorList>
            <person name="Korhonen P.K."/>
            <person name="Edoardo P."/>
            <person name="Giuseppe L.R."/>
            <person name="Gasser R.B."/>
        </authorList>
    </citation>
    <scope>NUCLEOTIDE SEQUENCE [LARGE SCALE GENOMIC DNA]</scope>
    <source>
        <strain evidence="1">ISS470</strain>
    </source>
</reference>